<protein>
    <submittedName>
        <fullName evidence="1">Uncharacterized protein</fullName>
    </submittedName>
</protein>
<reference evidence="1" key="1">
    <citation type="submission" date="2014-11" db="EMBL/GenBank/DDBJ databases">
        <authorList>
            <person name="Amaro Gonzalez C."/>
        </authorList>
    </citation>
    <scope>NUCLEOTIDE SEQUENCE</scope>
</reference>
<evidence type="ECO:0000313" key="1">
    <source>
        <dbReference type="EMBL" id="JAH26828.1"/>
    </source>
</evidence>
<sequence length="38" mass="4434">MHHRGHDACLLLVPWLKIMVKPFFQVPQMPVKEPLLPS</sequence>
<dbReference type="EMBL" id="GBXM01081749">
    <property type="protein sequence ID" value="JAH26828.1"/>
    <property type="molecule type" value="Transcribed_RNA"/>
</dbReference>
<organism evidence="1">
    <name type="scientific">Anguilla anguilla</name>
    <name type="common">European freshwater eel</name>
    <name type="synonym">Muraena anguilla</name>
    <dbReference type="NCBI Taxonomy" id="7936"/>
    <lineage>
        <taxon>Eukaryota</taxon>
        <taxon>Metazoa</taxon>
        <taxon>Chordata</taxon>
        <taxon>Craniata</taxon>
        <taxon>Vertebrata</taxon>
        <taxon>Euteleostomi</taxon>
        <taxon>Actinopterygii</taxon>
        <taxon>Neopterygii</taxon>
        <taxon>Teleostei</taxon>
        <taxon>Anguilliformes</taxon>
        <taxon>Anguillidae</taxon>
        <taxon>Anguilla</taxon>
    </lineage>
</organism>
<dbReference type="AlphaFoldDB" id="A0A0E9RES5"/>
<proteinExistence type="predicted"/>
<name>A0A0E9RES5_ANGAN</name>
<reference evidence="1" key="2">
    <citation type="journal article" date="2015" name="Fish Shellfish Immunol.">
        <title>Early steps in the European eel (Anguilla anguilla)-Vibrio vulnificus interaction in the gills: Role of the RtxA13 toxin.</title>
        <authorList>
            <person name="Callol A."/>
            <person name="Pajuelo D."/>
            <person name="Ebbesson L."/>
            <person name="Teles M."/>
            <person name="MacKenzie S."/>
            <person name="Amaro C."/>
        </authorList>
    </citation>
    <scope>NUCLEOTIDE SEQUENCE</scope>
</reference>
<accession>A0A0E9RES5</accession>